<gene>
    <name evidence="1" type="ORF">PZ740_06820</name>
</gene>
<dbReference type="RefSeq" id="WP_327788509.1">
    <property type="nucleotide sequence ID" value="NZ_JARGEQ010000071.1"/>
</dbReference>
<keyword evidence="2" id="KW-1185">Reference proteome</keyword>
<evidence type="ECO:0000313" key="1">
    <source>
        <dbReference type="EMBL" id="MDF1586092.1"/>
    </source>
</evidence>
<dbReference type="Proteomes" id="UP001301140">
    <property type="component" value="Unassembled WGS sequence"/>
</dbReference>
<proteinExistence type="predicted"/>
<sequence>MAIELVPDVTKSGFLANEIRITAADTTTGEVIERNLQLTFKEDFRGIWLEGTDEFGDPQAIVILNKFGKFLLNEAIAEQPKSWEGEESWTKGSLNVI</sequence>
<accession>A0AAP3XR08</accession>
<reference evidence="1 2" key="1">
    <citation type="submission" date="2023-03" db="EMBL/GenBank/DDBJ databases">
        <title>YIM 152171 draft genome.</title>
        <authorList>
            <person name="Yang Z."/>
        </authorList>
    </citation>
    <scope>NUCLEOTIDE SEQUENCE [LARGE SCALE GENOMIC DNA]</scope>
    <source>
        <strain evidence="1 2">YIM 152171</strain>
    </source>
</reference>
<protein>
    <submittedName>
        <fullName evidence="1">Uncharacterized protein</fullName>
    </submittedName>
</protein>
<organism evidence="1 2">
    <name type="scientific">Marinimicrococcus flavescens</name>
    <dbReference type="NCBI Taxonomy" id="3031815"/>
    <lineage>
        <taxon>Bacteria</taxon>
        <taxon>Pseudomonadati</taxon>
        <taxon>Pseudomonadota</taxon>
        <taxon>Alphaproteobacteria</taxon>
        <taxon>Geminicoccales</taxon>
        <taxon>Geminicoccaceae</taxon>
        <taxon>Marinimicrococcus</taxon>
    </lineage>
</organism>
<name>A0AAP3XR08_9PROT</name>
<evidence type="ECO:0000313" key="2">
    <source>
        <dbReference type="Proteomes" id="UP001301140"/>
    </source>
</evidence>
<comment type="caution">
    <text evidence="1">The sequence shown here is derived from an EMBL/GenBank/DDBJ whole genome shotgun (WGS) entry which is preliminary data.</text>
</comment>
<dbReference type="AlphaFoldDB" id="A0AAP3XR08"/>
<dbReference type="EMBL" id="JARGEQ010000071">
    <property type="protein sequence ID" value="MDF1586092.1"/>
    <property type="molecule type" value="Genomic_DNA"/>
</dbReference>